<comment type="caution">
    <text evidence="2">The sequence shown here is derived from an EMBL/GenBank/DDBJ whole genome shotgun (WGS) entry which is preliminary data.</text>
</comment>
<evidence type="ECO:0000313" key="3">
    <source>
        <dbReference type="Proteomes" id="UP001280121"/>
    </source>
</evidence>
<accession>A0AAD9XC33</accession>
<sequence length="118" mass="13434">MTIGTSYNTADSIWMQDFGQIIMNHIFRVGHSSKGPLPFPCLITHFCEIAGIDMNGGAWTMFPPMVDMGRRVYNDLAKRRELKILGDVSDEEDDENDKDDPDFEEQDFERDLGAEQAD</sequence>
<proteinExistence type="predicted"/>
<protein>
    <submittedName>
        <fullName evidence="2">Uncharacterized protein</fullName>
    </submittedName>
</protein>
<feature type="region of interest" description="Disordered" evidence="1">
    <location>
        <begin position="85"/>
        <end position="118"/>
    </location>
</feature>
<dbReference type="Proteomes" id="UP001280121">
    <property type="component" value="Unassembled WGS sequence"/>
</dbReference>
<keyword evidence="3" id="KW-1185">Reference proteome</keyword>
<reference evidence="2" key="1">
    <citation type="journal article" date="2023" name="Plant J.">
        <title>Genome sequences and population genomics provide insights into the demographic history, inbreeding, and mutation load of two 'living fossil' tree species of Dipteronia.</title>
        <authorList>
            <person name="Feng Y."/>
            <person name="Comes H.P."/>
            <person name="Chen J."/>
            <person name="Zhu S."/>
            <person name="Lu R."/>
            <person name="Zhang X."/>
            <person name="Li P."/>
            <person name="Qiu J."/>
            <person name="Olsen K.M."/>
            <person name="Qiu Y."/>
        </authorList>
    </citation>
    <scope>NUCLEOTIDE SEQUENCE</scope>
    <source>
        <strain evidence="2">KIB01</strain>
    </source>
</reference>
<feature type="compositionally biased region" description="Acidic residues" evidence="1">
    <location>
        <begin position="88"/>
        <end position="108"/>
    </location>
</feature>
<dbReference type="AlphaFoldDB" id="A0AAD9XC33"/>
<evidence type="ECO:0000256" key="1">
    <source>
        <dbReference type="SAM" id="MobiDB-lite"/>
    </source>
</evidence>
<evidence type="ECO:0000313" key="2">
    <source>
        <dbReference type="EMBL" id="KAK2656714.1"/>
    </source>
</evidence>
<feature type="compositionally biased region" description="Basic and acidic residues" evidence="1">
    <location>
        <begin position="109"/>
        <end position="118"/>
    </location>
</feature>
<gene>
    <name evidence="2" type="ORF">Ddye_009766</name>
</gene>
<dbReference type="EMBL" id="JANJYI010000003">
    <property type="protein sequence ID" value="KAK2656714.1"/>
    <property type="molecule type" value="Genomic_DNA"/>
</dbReference>
<name>A0AAD9XC33_9ROSI</name>
<organism evidence="2 3">
    <name type="scientific">Dipteronia dyeriana</name>
    <dbReference type="NCBI Taxonomy" id="168575"/>
    <lineage>
        <taxon>Eukaryota</taxon>
        <taxon>Viridiplantae</taxon>
        <taxon>Streptophyta</taxon>
        <taxon>Embryophyta</taxon>
        <taxon>Tracheophyta</taxon>
        <taxon>Spermatophyta</taxon>
        <taxon>Magnoliopsida</taxon>
        <taxon>eudicotyledons</taxon>
        <taxon>Gunneridae</taxon>
        <taxon>Pentapetalae</taxon>
        <taxon>rosids</taxon>
        <taxon>malvids</taxon>
        <taxon>Sapindales</taxon>
        <taxon>Sapindaceae</taxon>
        <taxon>Hippocastanoideae</taxon>
        <taxon>Acereae</taxon>
        <taxon>Dipteronia</taxon>
    </lineage>
</organism>